<organism evidence="1 2">
    <name type="scientific">Eumeta variegata</name>
    <name type="common">Bagworm moth</name>
    <name type="synonym">Eumeta japonica</name>
    <dbReference type="NCBI Taxonomy" id="151549"/>
    <lineage>
        <taxon>Eukaryota</taxon>
        <taxon>Metazoa</taxon>
        <taxon>Ecdysozoa</taxon>
        <taxon>Arthropoda</taxon>
        <taxon>Hexapoda</taxon>
        <taxon>Insecta</taxon>
        <taxon>Pterygota</taxon>
        <taxon>Neoptera</taxon>
        <taxon>Endopterygota</taxon>
        <taxon>Lepidoptera</taxon>
        <taxon>Glossata</taxon>
        <taxon>Ditrysia</taxon>
        <taxon>Tineoidea</taxon>
        <taxon>Psychidae</taxon>
        <taxon>Oiketicinae</taxon>
        <taxon>Eumeta</taxon>
    </lineage>
</organism>
<keyword evidence="2" id="KW-1185">Reference proteome</keyword>
<dbReference type="EMBL" id="BGZK01000080">
    <property type="protein sequence ID" value="GBP16655.1"/>
    <property type="molecule type" value="Genomic_DNA"/>
</dbReference>
<name>A0A4C1TRN9_EUMVA</name>
<dbReference type="Proteomes" id="UP000299102">
    <property type="component" value="Unassembled WGS sequence"/>
</dbReference>
<evidence type="ECO:0000313" key="2">
    <source>
        <dbReference type="Proteomes" id="UP000299102"/>
    </source>
</evidence>
<evidence type="ECO:0000313" key="1">
    <source>
        <dbReference type="EMBL" id="GBP16655.1"/>
    </source>
</evidence>
<dbReference type="AlphaFoldDB" id="A0A4C1TRN9"/>
<proteinExistence type="predicted"/>
<comment type="caution">
    <text evidence="1">The sequence shown here is derived from an EMBL/GenBank/DDBJ whole genome shotgun (WGS) entry which is preliminary data.</text>
</comment>
<accession>A0A4C1TRN9</accession>
<protein>
    <submittedName>
        <fullName evidence="1">Uncharacterized protein</fullName>
    </submittedName>
</protein>
<sequence length="210" mass="23334">MLQIYHVHTHRTARFAIYLGLKDSVENQCSELRDRRSPRDKKQRDRISVPAVGRFASRLRVRVGAATMTTPERSLINYAKLTKADFLHASRRLPDSRRPRTSIHHATALAASRDSSKIRSKSLGGRTTKYDYEIGSSADKLFEWSGSGGLTMVVGRTGGQTVRRSEMDPFTLTGAAAPAPVAYRPRSRTGATPPGGRYSPGKYVIRYQLA</sequence>
<reference evidence="1 2" key="1">
    <citation type="journal article" date="2019" name="Commun. Biol.">
        <title>The bagworm genome reveals a unique fibroin gene that provides high tensile strength.</title>
        <authorList>
            <person name="Kono N."/>
            <person name="Nakamura H."/>
            <person name="Ohtoshi R."/>
            <person name="Tomita M."/>
            <person name="Numata K."/>
            <person name="Arakawa K."/>
        </authorList>
    </citation>
    <scope>NUCLEOTIDE SEQUENCE [LARGE SCALE GENOMIC DNA]</scope>
</reference>
<gene>
    <name evidence="1" type="ORF">EVAR_19444_1</name>
</gene>